<dbReference type="Pfam" id="PF09949">
    <property type="entry name" value="APP1_cat"/>
    <property type="match status" value="1"/>
</dbReference>
<dbReference type="Proteomes" id="UP000000322">
    <property type="component" value="Chromosome"/>
</dbReference>
<evidence type="ECO:0000313" key="4">
    <source>
        <dbReference type="Proteomes" id="UP000000322"/>
    </source>
</evidence>
<dbReference type="STRING" id="446469.Sked_00360"/>
<dbReference type="HOGENOM" id="CLU_038931_0_0_11"/>
<feature type="region of interest" description="Disordered" evidence="1">
    <location>
        <begin position="1"/>
        <end position="29"/>
    </location>
</feature>
<organism evidence="3 4">
    <name type="scientific">Sanguibacter keddieii (strain ATCC 51767 / DSM 10542 / NCFB 3025 / ST-74)</name>
    <dbReference type="NCBI Taxonomy" id="446469"/>
    <lineage>
        <taxon>Bacteria</taxon>
        <taxon>Bacillati</taxon>
        <taxon>Actinomycetota</taxon>
        <taxon>Actinomycetes</taxon>
        <taxon>Micrococcales</taxon>
        <taxon>Sanguibacteraceae</taxon>
        <taxon>Sanguibacter</taxon>
    </lineage>
</organism>
<dbReference type="EMBL" id="CP001819">
    <property type="protein sequence ID" value="ACZ20012.1"/>
    <property type="molecule type" value="Genomic_DNA"/>
</dbReference>
<reference evidence="3 4" key="1">
    <citation type="journal article" date="2009" name="Stand. Genomic Sci.">
        <title>Complete genome sequence of Sanguibacter keddieii type strain (ST-74).</title>
        <authorList>
            <person name="Ivanova N."/>
            <person name="Sikorski J."/>
            <person name="Sims D."/>
            <person name="Brettin T."/>
            <person name="Detter J.C."/>
            <person name="Han C."/>
            <person name="Lapidus A."/>
            <person name="Copeland A."/>
            <person name="Glavina Del Rio T."/>
            <person name="Nolan M."/>
            <person name="Chen F."/>
            <person name="Lucas S."/>
            <person name="Tice H."/>
            <person name="Cheng J.F."/>
            <person name="Bruce D."/>
            <person name="Goodwin L."/>
            <person name="Pitluck S."/>
            <person name="Pati A."/>
            <person name="Mavromatis K."/>
            <person name="Chen A."/>
            <person name="Palaniappan K."/>
            <person name="D'haeseleer P."/>
            <person name="Chain P."/>
            <person name="Bristow J."/>
            <person name="Eisen J.A."/>
            <person name="Markowitz V."/>
            <person name="Hugenholtz P."/>
            <person name="Goker M."/>
            <person name="Pukall R."/>
            <person name="Klenk H.P."/>
            <person name="Kyrpides N.C."/>
        </authorList>
    </citation>
    <scope>NUCLEOTIDE SEQUENCE [LARGE SCALE GENOMIC DNA]</scope>
    <source>
        <strain evidence="4">ATCC 51767 / DSM 10542 / NCFB 3025 / ST-74</strain>
    </source>
</reference>
<evidence type="ECO:0000256" key="1">
    <source>
        <dbReference type="SAM" id="MobiDB-lite"/>
    </source>
</evidence>
<feature type="domain" description="Phosphatidate phosphatase APP1 catalytic" evidence="2">
    <location>
        <begin position="204"/>
        <end position="354"/>
    </location>
</feature>
<evidence type="ECO:0000259" key="2">
    <source>
        <dbReference type="Pfam" id="PF09949"/>
    </source>
</evidence>
<gene>
    <name evidence="3" type="ordered locus">Sked_00360</name>
</gene>
<keyword evidence="4" id="KW-1185">Reference proteome</keyword>
<dbReference type="InterPro" id="IPR019236">
    <property type="entry name" value="APP1_cat"/>
</dbReference>
<evidence type="ECO:0000313" key="3">
    <source>
        <dbReference type="EMBL" id="ACZ20012.1"/>
    </source>
</evidence>
<dbReference type="PANTHER" id="PTHR28208:SF3">
    <property type="entry name" value="PHOSPHATIDATE PHOSPHATASE APP1"/>
    <property type="match status" value="1"/>
</dbReference>
<dbReference type="AlphaFoldDB" id="D1BI38"/>
<protein>
    <submittedName>
        <fullName evidence="3">Uncharacterized conserved protein</fullName>
    </submittedName>
</protein>
<accession>D1BI38</accession>
<dbReference type="KEGG" id="ske:Sked_00360"/>
<name>D1BI38_SANKS</name>
<feature type="region of interest" description="Disordered" evidence="1">
    <location>
        <begin position="91"/>
        <end position="124"/>
    </location>
</feature>
<proteinExistence type="predicted"/>
<dbReference type="PANTHER" id="PTHR28208">
    <property type="entry name" value="PHOSPHATIDATE PHOSPHATASE APP1"/>
    <property type="match status" value="1"/>
</dbReference>
<dbReference type="GO" id="GO:0008195">
    <property type="term" value="F:phosphatidate phosphatase activity"/>
    <property type="evidence" value="ECO:0007669"/>
    <property type="project" value="InterPro"/>
</dbReference>
<dbReference type="eggNOG" id="COG4850">
    <property type="taxonomic scope" value="Bacteria"/>
</dbReference>
<sequence>MALSTGGAPRPLEDSESMSETTSSRPHWASRWENRFDAALASVLRRRGWEPRIEPYTGYGLAATDPGDAGYLGDGWVRVLGRVVLAPRQAGAAKHGSLGDPTALPESSAPTPRRLGRPRAEGPEPLRAVRGWRSFLTAQLPGAHVIVTVDGHEHRTVADRGGYVDVVVSSGLGEGWHEVSVRPAEDGPTVSAPVRVVGRQVRTGLVSDVDDTVMVTSLPRPLTAIWNLLVLHEDARRPVRGMADLYAEIDSLEDQLPVVYLSTNTWNGAAALRRFFAFHGLPAGPMLLTDWGPTNTGWFRSGREHKFHSLERLARELPHVRWILVGDDGQHDPLVYNRFAQMYPDHVRAIAIRQLSPGEQVLAHGAPTPTVQARAGMSAGAGPAIPVVSAPDGARLRRSLRAAGVLPGGPATMDA</sequence>
<dbReference type="InterPro" id="IPR052935">
    <property type="entry name" value="Mg2+_PAP"/>
</dbReference>